<dbReference type="Pfam" id="PF02545">
    <property type="entry name" value="Maf"/>
    <property type="match status" value="1"/>
</dbReference>
<dbReference type="Proteomes" id="UP000242999">
    <property type="component" value="Unassembled WGS sequence"/>
</dbReference>
<dbReference type="PIRSF" id="PIRSF006305">
    <property type="entry name" value="Maf"/>
    <property type="match status" value="1"/>
</dbReference>
<comment type="catalytic activity">
    <reaction evidence="4">
        <text>UTP + H2O = UMP + diphosphate + H(+)</text>
        <dbReference type="Rhea" id="RHEA:29395"/>
        <dbReference type="ChEBI" id="CHEBI:15377"/>
        <dbReference type="ChEBI" id="CHEBI:15378"/>
        <dbReference type="ChEBI" id="CHEBI:33019"/>
        <dbReference type="ChEBI" id="CHEBI:46398"/>
        <dbReference type="ChEBI" id="CHEBI:57865"/>
        <dbReference type="EC" id="3.6.1.9"/>
    </reaction>
</comment>
<reference evidence="6" key="1">
    <citation type="submission" date="2016-10" db="EMBL/GenBank/DDBJ databases">
        <authorList>
            <person name="Varghese N."/>
            <person name="Submissions S."/>
        </authorList>
    </citation>
    <scope>NUCLEOTIDE SEQUENCE [LARGE SCALE GENOMIC DNA]</scope>
    <source>
        <strain evidence="6">DSM 7165</strain>
    </source>
</reference>
<feature type="active site" description="Proton acceptor" evidence="4">
    <location>
        <position position="78"/>
    </location>
</feature>
<dbReference type="NCBIfam" id="TIGR00172">
    <property type="entry name" value="maf"/>
    <property type="match status" value="1"/>
</dbReference>
<dbReference type="PANTHER" id="PTHR43213:SF5">
    <property type="entry name" value="BIFUNCTIONAL DTTP_UTP PYROPHOSPHATASE_METHYLTRANSFERASE PROTEIN-RELATED"/>
    <property type="match status" value="1"/>
</dbReference>
<dbReference type="InterPro" id="IPR003697">
    <property type="entry name" value="Maf-like"/>
</dbReference>
<evidence type="ECO:0000256" key="2">
    <source>
        <dbReference type="ARBA" id="ARBA00022801"/>
    </source>
</evidence>
<proteinExistence type="inferred from homology"/>
<dbReference type="SUPFAM" id="SSF52972">
    <property type="entry name" value="ITPase-like"/>
    <property type="match status" value="1"/>
</dbReference>
<accession>A0A1H6QWS1</accession>
<dbReference type="STRING" id="64971.SAMN05421831_102279"/>
<keyword evidence="2 4" id="KW-0378">Hydrolase</keyword>
<feature type="site" description="Important for substrate specificity" evidence="4">
    <location>
        <position position="19"/>
    </location>
</feature>
<dbReference type="Gene3D" id="3.90.950.10">
    <property type="match status" value="1"/>
</dbReference>
<sequence>MFHDAHEFPPVCLASGSPRRRELLAQLGVLFEVHPVTLDETPVAGEAPLAYVKRLACQKARIGHAMFEGRFPVVIGADTAVIHKKRIFGKPKNQQEAYEMLAALSGEVHETYSAIAVTGRAGLQVAVSKTKVKFRVLRDEEIQRYWQTGEPQDKAGAYAIQGFAASFIQDIQGSYSGVMGLPLYETSRLLNVQGVPLWNQETAC</sequence>
<dbReference type="GO" id="GO:0009117">
    <property type="term" value="P:nucleotide metabolic process"/>
    <property type="evidence" value="ECO:0007669"/>
    <property type="project" value="UniProtKB-KW"/>
</dbReference>
<keyword evidence="6" id="KW-1185">Reference proteome</keyword>
<evidence type="ECO:0000256" key="4">
    <source>
        <dbReference type="HAMAP-Rule" id="MF_00528"/>
    </source>
</evidence>
<dbReference type="HAMAP" id="MF_00528">
    <property type="entry name" value="Maf"/>
    <property type="match status" value="1"/>
</dbReference>
<gene>
    <name evidence="5" type="ORF">SAMN05421831_102279</name>
</gene>
<dbReference type="PANTHER" id="PTHR43213">
    <property type="entry name" value="BIFUNCTIONAL DTTP/UTP PYROPHOSPHATASE/METHYLTRANSFERASE PROTEIN-RELATED"/>
    <property type="match status" value="1"/>
</dbReference>
<dbReference type="EMBL" id="FNYH01000002">
    <property type="protein sequence ID" value="SEI48151.1"/>
    <property type="molecule type" value="Genomic_DNA"/>
</dbReference>
<name>A0A1H6QWS1_9GAMM</name>
<comment type="catalytic activity">
    <reaction evidence="4">
        <text>dTTP + H2O = dTMP + diphosphate + H(+)</text>
        <dbReference type="Rhea" id="RHEA:28534"/>
        <dbReference type="ChEBI" id="CHEBI:15377"/>
        <dbReference type="ChEBI" id="CHEBI:15378"/>
        <dbReference type="ChEBI" id="CHEBI:33019"/>
        <dbReference type="ChEBI" id="CHEBI:37568"/>
        <dbReference type="ChEBI" id="CHEBI:63528"/>
        <dbReference type="EC" id="3.6.1.9"/>
    </reaction>
</comment>
<protein>
    <recommendedName>
        <fullName evidence="4">dTTP/UTP pyrophosphatase</fullName>
        <shortName evidence="4">dTTPase/UTPase</shortName>
        <ecNumber evidence="4">3.6.1.9</ecNumber>
    </recommendedName>
    <alternativeName>
        <fullName evidence="4">Nucleoside triphosphate pyrophosphatase</fullName>
    </alternativeName>
    <alternativeName>
        <fullName evidence="4">Nucleotide pyrophosphatase</fullName>
        <shortName evidence="4">Nucleotide PPase</shortName>
    </alternativeName>
</protein>
<evidence type="ECO:0000313" key="5">
    <source>
        <dbReference type="EMBL" id="SEI48151.1"/>
    </source>
</evidence>
<feature type="site" description="Important for substrate specificity" evidence="4">
    <location>
        <position position="161"/>
    </location>
</feature>
<evidence type="ECO:0000313" key="6">
    <source>
        <dbReference type="Proteomes" id="UP000242999"/>
    </source>
</evidence>
<comment type="similarity">
    <text evidence="4">Belongs to the Maf family. YhdE subfamily.</text>
</comment>
<keyword evidence="3 4" id="KW-0546">Nucleotide metabolism</keyword>
<dbReference type="OrthoDB" id="9807767at2"/>
<dbReference type="RefSeq" id="WP_093308614.1">
    <property type="nucleotide sequence ID" value="NZ_FNYH01000002.1"/>
</dbReference>
<comment type="function">
    <text evidence="4">Nucleoside triphosphate pyrophosphatase that hydrolyzes dTTP and UTP. May have a dual role in cell division arrest and in preventing the incorporation of modified nucleotides into cellular nucleic acids.</text>
</comment>
<comment type="subcellular location">
    <subcellularLocation>
        <location evidence="4">Cytoplasm</location>
    </subcellularLocation>
</comment>
<feature type="site" description="Important for substrate specificity" evidence="4">
    <location>
        <position position="79"/>
    </location>
</feature>
<dbReference type="AlphaFoldDB" id="A0A1H6QWS1"/>
<organism evidence="5 6">
    <name type="scientific">Allopseudospirillum japonicum</name>
    <dbReference type="NCBI Taxonomy" id="64971"/>
    <lineage>
        <taxon>Bacteria</taxon>
        <taxon>Pseudomonadati</taxon>
        <taxon>Pseudomonadota</taxon>
        <taxon>Gammaproteobacteria</taxon>
        <taxon>Oceanospirillales</taxon>
        <taxon>Oceanospirillaceae</taxon>
        <taxon>Allopseudospirillum</taxon>
    </lineage>
</organism>
<dbReference type="EC" id="3.6.1.9" evidence="4"/>
<dbReference type="GO" id="GO:0005737">
    <property type="term" value="C:cytoplasm"/>
    <property type="evidence" value="ECO:0007669"/>
    <property type="project" value="UniProtKB-SubCell"/>
</dbReference>
<comment type="cofactor">
    <cofactor evidence="1 4">
        <name>a divalent metal cation</name>
        <dbReference type="ChEBI" id="CHEBI:60240"/>
    </cofactor>
</comment>
<evidence type="ECO:0000256" key="1">
    <source>
        <dbReference type="ARBA" id="ARBA00001968"/>
    </source>
</evidence>
<dbReference type="GO" id="GO:0036221">
    <property type="term" value="F:UTP diphosphatase activity"/>
    <property type="evidence" value="ECO:0007669"/>
    <property type="project" value="RHEA"/>
</dbReference>
<evidence type="ECO:0000256" key="3">
    <source>
        <dbReference type="ARBA" id="ARBA00023080"/>
    </source>
</evidence>
<dbReference type="CDD" id="cd00555">
    <property type="entry name" value="Maf"/>
    <property type="match status" value="1"/>
</dbReference>
<dbReference type="InterPro" id="IPR029001">
    <property type="entry name" value="ITPase-like_fam"/>
</dbReference>
<dbReference type="GO" id="GO:0036218">
    <property type="term" value="F:dTTP diphosphatase activity"/>
    <property type="evidence" value="ECO:0007669"/>
    <property type="project" value="RHEA"/>
</dbReference>
<keyword evidence="4" id="KW-0963">Cytoplasm</keyword>
<comment type="caution">
    <text evidence="4">Lacks conserved residue(s) required for the propagation of feature annotation.</text>
</comment>